<gene>
    <name evidence="1" type="ORF">HPF_12400</name>
</gene>
<dbReference type="Proteomes" id="UP000293912">
    <property type="component" value="Chromosome"/>
</dbReference>
<evidence type="ECO:0000313" key="2">
    <source>
        <dbReference type="Proteomes" id="UP000293912"/>
    </source>
</evidence>
<dbReference type="RefSeq" id="WP_133156788.1">
    <property type="nucleotide sequence ID" value="NZ_CP037867.1"/>
</dbReference>
<keyword evidence="2" id="KW-1185">Reference proteome</keyword>
<dbReference type="Gene3D" id="3.10.450.620">
    <property type="entry name" value="JHP933, nucleotidyltransferase-like core domain"/>
    <property type="match status" value="1"/>
</dbReference>
<evidence type="ECO:0008006" key="3">
    <source>
        <dbReference type="Google" id="ProtNLM"/>
    </source>
</evidence>
<dbReference type="InterPro" id="IPR014942">
    <property type="entry name" value="AbiEii"/>
</dbReference>
<dbReference type="EMBL" id="CP037867">
    <property type="protein sequence ID" value="QBM28492.1"/>
    <property type="molecule type" value="Genomic_DNA"/>
</dbReference>
<dbReference type="AlphaFoldDB" id="A0A4P6WWW9"/>
<organism evidence="1 2">
    <name type="scientific">Hydrogenophaga pseudoflava</name>
    <name type="common">Pseudomonas carboxydoflava</name>
    <dbReference type="NCBI Taxonomy" id="47421"/>
    <lineage>
        <taxon>Bacteria</taxon>
        <taxon>Pseudomonadati</taxon>
        <taxon>Pseudomonadota</taxon>
        <taxon>Betaproteobacteria</taxon>
        <taxon>Burkholderiales</taxon>
        <taxon>Comamonadaceae</taxon>
        <taxon>Hydrogenophaga</taxon>
    </lineage>
</organism>
<dbReference type="KEGG" id="hpse:HPF_12400"/>
<protein>
    <recommendedName>
        <fullName evidence="3">Nucleotidyl transferase AbiEii toxin, Type IV TA system</fullName>
    </recommendedName>
</protein>
<sequence length="321" mass="34977">MRVLAPERRELIEALVAEAAPGGITAGLLEKDEHLTDALRALFALQPEGMQLVFCGGTSLSKAYGLIERMSEDADLKVVIPDAGQASRAEIRRRLSSLKALVTETLTGIGLVEDPAKGLAFNENRYFCSEWSYARHYGSAAGLRPHLQIELTARTPVLPPQVCRITTLTDQLAGRSDPAFEALVVAVAETVAEKVLSFLRRYAQHRAGLMRQAWDTALVRHLYDVHSILQRQPDVLADAQRAFPALVAGDQKEFGVQFSDFAAAPHQVLSGALRQARADTKIQAEFTGNLLPLVYGGGTPAFEQAFGDFEKVAATLLDTLR</sequence>
<evidence type="ECO:0000313" key="1">
    <source>
        <dbReference type="EMBL" id="QBM28492.1"/>
    </source>
</evidence>
<dbReference type="Pfam" id="PF08843">
    <property type="entry name" value="AbiEii"/>
    <property type="match status" value="1"/>
</dbReference>
<reference evidence="1 2" key="1">
    <citation type="submission" date="2019-03" db="EMBL/GenBank/DDBJ databases">
        <authorList>
            <person name="Sebastian G."/>
            <person name="Baumann P."/>
            <person name="Ruckert C."/>
            <person name="Kalinowski J."/>
            <person name="Nebel B."/>
            <person name="Takors R."/>
            <person name="Blombach B."/>
        </authorList>
    </citation>
    <scope>NUCLEOTIDE SEQUENCE [LARGE SCALE GENOMIC DNA]</scope>
    <source>
        <strain evidence="1 2">DSM 1084</strain>
    </source>
</reference>
<proteinExistence type="predicted"/>
<name>A0A4P6WWW9_HYDPS</name>
<accession>A0A4P6WWW9</accession>